<feature type="non-terminal residue" evidence="2">
    <location>
        <position position="209"/>
    </location>
</feature>
<protein>
    <submittedName>
        <fullName evidence="2">Uncharacterized protein</fullName>
    </submittedName>
</protein>
<dbReference type="AlphaFoldDB" id="A0A136JF51"/>
<evidence type="ECO:0000313" key="2">
    <source>
        <dbReference type="EMBL" id="KXJ95756.1"/>
    </source>
</evidence>
<proteinExistence type="predicted"/>
<dbReference type="EMBL" id="KQ964246">
    <property type="protein sequence ID" value="KXJ95756.1"/>
    <property type="molecule type" value="Genomic_DNA"/>
</dbReference>
<evidence type="ECO:0000313" key="3">
    <source>
        <dbReference type="Proteomes" id="UP000070501"/>
    </source>
</evidence>
<gene>
    <name evidence="2" type="ORF">Micbo1qcDRAFT_157817</name>
</gene>
<evidence type="ECO:0000256" key="1">
    <source>
        <dbReference type="SAM" id="MobiDB-lite"/>
    </source>
</evidence>
<dbReference type="InParanoid" id="A0A136JF51"/>
<name>A0A136JF51_9PEZI</name>
<dbReference type="OrthoDB" id="185373at2759"/>
<sequence length="209" mass="22656">MTTPVPVPSKAAIRALRGLALGTSCAIGAIVEDRRRRISTLQTAISNKERLQSARQYKSIPGEASSWLPFDDEAVALRFESTPYDRPLATGDASPQPERPADSRDHQSTVPAVSEDAHDPGPASDTAQQQDVGTPRSARRSSSRLKFFEAFTPPTTESLPPGNIPTKPWGRSTSTLAQPKDLPAMIETINFELANKSDETSIDRAVAEY</sequence>
<accession>A0A136JF51</accession>
<keyword evidence="3" id="KW-1185">Reference proteome</keyword>
<organism evidence="2 3">
    <name type="scientific">Microdochium bolleyi</name>
    <dbReference type="NCBI Taxonomy" id="196109"/>
    <lineage>
        <taxon>Eukaryota</taxon>
        <taxon>Fungi</taxon>
        <taxon>Dikarya</taxon>
        <taxon>Ascomycota</taxon>
        <taxon>Pezizomycotina</taxon>
        <taxon>Sordariomycetes</taxon>
        <taxon>Xylariomycetidae</taxon>
        <taxon>Xylariales</taxon>
        <taxon>Microdochiaceae</taxon>
        <taxon>Microdochium</taxon>
    </lineage>
</organism>
<dbReference type="Proteomes" id="UP000070501">
    <property type="component" value="Unassembled WGS sequence"/>
</dbReference>
<feature type="region of interest" description="Disordered" evidence="1">
    <location>
        <begin position="84"/>
        <end position="175"/>
    </location>
</feature>
<reference evidence="3" key="1">
    <citation type="submission" date="2016-02" db="EMBL/GenBank/DDBJ databases">
        <title>Draft genome sequence of Microdochium bolleyi, a fungal endophyte of beachgrass.</title>
        <authorList>
            <consortium name="DOE Joint Genome Institute"/>
            <person name="David A.S."/>
            <person name="May G."/>
            <person name="Haridas S."/>
            <person name="Lim J."/>
            <person name="Wang M."/>
            <person name="Labutti K."/>
            <person name="Lipzen A."/>
            <person name="Barry K."/>
            <person name="Grigoriev I.V."/>
        </authorList>
    </citation>
    <scope>NUCLEOTIDE SEQUENCE [LARGE SCALE GENOMIC DNA]</scope>
    <source>
        <strain evidence="3">J235TASD1</strain>
    </source>
</reference>
<dbReference type="STRING" id="196109.A0A136JF51"/>